<sequence>MKYKEKIKVLARLDDKAYEEEFDEDDYRILKELSYDKELTIRALVARILVDSSDEKGEEILLRLTNDKEWLVRTEACDSLGISESVTTYNILKKIAKKDTSGYVRGYAIISLGDIAVKIHKENELIKFLEEMLMHEKTEFTKINIYTVLYNLGQKEYFGKLLSMTNSKKYSNKCAVVNSLKDIANESNRDMIISILLEYKEKETARSVIYTIDDAIKKIEEMDEMEEDSDE</sequence>
<organism evidence="1 2">
    <name type="scientific">Eubacterium album</name>
    <dbReference type="NCBI Taxonomy" id="2978477"/>
    <lineage>
        <taxon>Bacteria</taxon>
        <taxon>Bacillati</taxon>
        <taxon>Bacillota</taxon>
        <taxon>Clostridia</taxon>
        <taxon>Eubacteriales</taxon>
        <taxon>Eubacteriaceae</taxon>
        <taxon>Eubacterium</taxon>
    </lineage>
</organism>
<gene>
    <name evidence="1" type="ORF">N5B56_12375</name>
</gene>
<name>A0ABT2M2W5_9FIRM</name>
<comment type="caution">
    <text evidence="1">The sequence shown here is derived from an EMBL/GenBank/DDBJ whole genome shotgun (WGS) entry which is preliminary data.</text>
</comment>
<dbReference type="Pfam" id="PF13646">
    <property type="entry name" value="HEAT_2"/>
    <property type="match status" value="1"/>
</dbReference>
<proteinExistence type="predicted"/>
<dbReference type="RefSeq" id="WP_260979098.1">
    <property type="nucleotide sequence ID" value="NZ_JAODBU010000013.1"/>
</dbReference>
<dbReference type="SUPFAM" id="SSF48371">
    <property type="entry name" value="ARM repeat"/>
    <property type="match status" value="1"/>
</dbReference>
<evidence type="ECO:0000313" key="1">
    <source>
        <dbReference type="EMBL" id="MCT7399865.1"/>
    </source>
</evidence>
<keyword evidence="2" id="KW-1185">Reference proteome</keyword>
<accession>A0ABT2M2W5</accession>
<dbReference type="EMBL" id="JAODBU010000013">
    <property type="protein sequence ID" value="MCT7399865.1"/>
    <property type="molecule type" value="Genomic_DNA"/>
</dbReference>
<dbReference type="InterPro" id="IPR016024">
    <property type="entry name" value="ARM-type_fold"/>
</dbReference>
<dbReference type="Proteomes" id="UP001431199">
    <property type="component" value="Unassembled WGS sequence"/>
</dbReference>
<reference evidence="1" key="1">
    <citation type="submission" date="2022-09" db="EMBL/GenBank/DDBJ databases">
        <title>Eubacterium sp. LFL-14 isolated from human feces.</title>
        <authorList>
            <person name="Liu F."/>
        </authorList>
    </citation>
    <scope>NUCLEOTIDE SEQUENCE</scope>
    <source>
        <strain evidence="1">LFL-14</strain>
    </source>
</reference>
<evidence type="ECO:0000313" key="2">
    <source>
        <dbReference type="Proteomes" id="UP001431199"/>
    </source>
</evidence>
<dbReference type="InterPro" id="IPR011989">
    <property type="entry name" value="ARM-like"/>
</dbReference>
<dbReference type="Gene3D" id="1.25.10.10">
    <property type="entry name" value="Leucine-rich Repeat Variant"/>
    <property type="match status" value="1"/>
</dbReference>
<protein>
    <submittedName>
        <fullName evidence="1">HEAT repeat domain-containing protein</fullName>
    </submittedName>
</protein>